<evidence type="ECO:0000313" key="1">
    <source>
        <dbReference type="EMBL" id="JAE13256.1"/>
    </source>
</evidence>
<protein>
    <submittedName>
        <fullName evidence="1">Uncharacterized protein</fullName>
    </submittedName>
</protein>
<dbReference type="AlphaFoldDB" id="A0A0A9FSG0"/>
<name>A0A0A9FSG0_ARUDO</name>
<reference evidence="1" key="2">
    <citation type="journal article" date="2015" name="Data Brief">
        <title>Shoot transcriptome of the giant reed, Arundo donax.</title>
        <authorList>
            <person name="Barrero R.A."/>
            <person name="Guerrero F.D."/>
            <person name="Moolhuijzen P."/>
            <person name="Goolsby J.A."/>
            <person name="Tidwell J."/>
            <person name="Bellgard S.E."/>
            <person name="Bellgard M.I."/>
        </authorList>
    </citation>
    <scope>NUCLEOTIDE SEQUENCE</scope>
    <source>
        <tissue evidence="1">Shoot tissue taken approximately 20 cm above the soil surface</tissue>
    </source>
</reference>
<accession>A0A0A9FSG0</accession>
<sequence length="21" mass="2493">MYTGGLPKCLPDREWEISYSF</sequence>
<reference evidence="1" key="1">
    <citation type="submission" date="2014-09" db="EMBL/GenBank/DDBJ databases">
        <authorList>
            <person name="Magalhaes I.L.F."/>
            <person name="Oliveira U."/>
            <person name="Santos F.R."/>
            <person name="Vidigal T.H.D.A."/>
            <person name="Brescovit A.D."/>
            <person name="Santos A.J."/>
        </authorList>
    </citation>
    <scope>NUCLEOTIDE SEQUENCE</scope>
    <source>
        <tissue evidence="1">Shoot tissue taken approximately 20 cm above the soil surface</tissue>
    </source>
</reference>
<organism evidence="1">
    <name type="scientific">Arundo donax</name>
    <name type="common">Giant reed</name>
    <name type="synonym">Donax arundinaceus</name>
    <dbReference type="NCBI Taxonomy" id="35708"/>
    <lineage>
        <taxon>Eukaryota</taxon>
        <taxon>Viridiplantae</taxon>
        <taxon>Streptophyta</taxon>
        <taxon>Embryophyta</taxon>
        <taxon>Tracheophyta</taxon>
        <taxon>Spermatophyta</taxon>
        <taxon>Magnoliopsida</taxon>
        <taxon>Liliopsida</taxon>
        <taxon>Poales</taxon>
        <taxon>Poaceae</taxon>
        <taxon>PACMAD clade</taxon>
        <taxon>Arundinoideae</taxon>
        <taxon>Arundineae</taxon>
        <taxon>Arundo</taxon>
    </lineage>
</organism>
<dbReference type="EMBL" id="GBRH01184640">
    <property type="protein sequence ID" value="JAE13256.1"/>
    <property type="molecule type" value="Transcribed_RNA"/>
</dbReference>
<proteinExistence type="predicted"/>